<dbReference type="EMBL" id="BRXZ01007957">
    <property type="protein sequence ID" value="GMI36851.1"/>
    <property type="molecule type" value="Genomic_DNA"/>
</dbReference>
<dbReference type="AlphaFoldDB" id="A0A9W7L7Z7"/>
<feature type="domain" description="GRIP" evidence="6">
    <location>
        <begin position="448"/>
        <end position="497"/>
    </location>
</feature>
<feature type="coiled-coil region" evidence="4">
    <location>
        <begin position="92"/>
        <end position="119"/>
    </location>
</feature>
<accession>A0A9W7L7Z7</accession>
<feature type="compositionally biased region" description="Basic and acidic residues" evidence="5">
    <location>
        <begin position="38"/>
        <end position="49"/>
    </location>
</feature>
<evidence type="ECO:0000313" key="7">
    <source>
        <dbReference type="EMBL" id="GMI36851.1"/>
    </source>
</evidence>
<evidence type="ECO:0000256" key="2">
    <source>
        <dbReference type="ARBA" id="ARBA00023034"/>
    </source>
</evidence>
<dbReference type="GO" id="GO:0031267">
    <property type="term" value="F:small GTPase binding"/>
    <property type="evidence" value="ECO:0007669"/>
    <property type="project" value="TreeGrafter"/>
</dbReference>
<feature type="compositionally biased region" description="Polar residues" evidence="5">
    <location>
        <begin position="148"/>
        <end position="185"/>
    </location>
</feature>
<evidence type="ECO:0000256" key="5">
    <source>
        <dbReference type="SAM" id="MobiDB-lite"/>
    </source>
</evidence>
<dbReference type="Proteomes" id="UP001165082">
    <property type="component" value="Unassembled WGS sequence"/>
</dbReference>
<organism evidence="7 8">
    <name type="scientific">Triparma retinervis</name>
    <dbReference type="NCBI Taxonomy" id="2557542"/>
    <lineage>
        <taxon>Eukaryota</taxon>
        <taxon>Sar</taxon>
        <taxon>Stramenopiles</taxon>
        <taxon>Ochrophyta</taxon>
        <taxon>Bolidophyceae</taxon>
        <taxon>Parmales</taxon>
        <taxon>Triparmaceae</taxon>
        <taxon>Triparma</taxon>
    </lineage>
</organism>
<keyword evidence="3 4" id="KW-0175">Coiled coil</keyword>
<keyword evidence="8" id="KW-1185">Reference proteome</keyword>
<feature type="coiled-coil region" evidence="4">
    <location>
        <begin position="246"/>
        <end position="323"/>
    </location>
</feature>
<dbReference type="PANTHER" id="PTHR18921:SF2">
    <property type="entry name" value="THYROID RECEPTOR-INTERACTING PROTEIN 11"/>
    <property type="match status" value="1"/>
</dbReference>
<feature type="compositionally biased region" description="Pro residues" evidence="5">
    <location>
        <begin position="12"/>
        <end position="24"/>
    </location>
</feature>
<gene>
    <name evidence="7" type="ORF">TrRE_jg6780</name>
</gene>
<dbReference type="GO" id="GO:0005794">
    <property type="term" value="C:Golgi apparatus"/>
    <property type="evidence" value="ECO:0007669"/>
    <property type="project" value="UniProtKB-SubCell"/>
</dbReference>
<keyword evidence="2" id="KW-0333">Golgi apparatus</keyword>
<feature type="region of interest" description="Disordered" evidence="5">
    <location>
        <begin position="1"/>
        <end position="72"/>
    </location>
</feature>
<comment type="subcellular location">
    <subcellularLocation>
        <location evidence="1">Golgi apparatus</location>
    </subcellularLocation>
</comment>
<dbReference type="GO" id="GO:0006888">
    <property type="term" value="P:endoplasmic reticulum to Golgi vesicle-mediated transport"/>
    <property type="evidence" value="ECO:0007669"/>
    <property type="project" value="TreeGrafter"/>
</dbReference>
<name>A0A9W7L7Z7_9STRA</name>
<evidence type="ECO:0000256" key="4">
    <source>
        <dbReference type="SAM" id="Coils"/>
    </source>
</evidence>
<dbReference type="PROSITE" id="PS50913">
    <property type="entry name" value="GRIP"/>
    <property type="match status" value="1"/>
</dbReference>
<dbReference type="InterPro" id="IPR000237">
    <property type="entry name" value="GRIP_dom"/>
</dbReference>
<sequence length="548" mass="60493">MEVNSETFAPLVVPPPLDEPPSPTPNDAVDPSPDTSEDEFKKLSKDNTELRAQVSEMSERLRRSSSLYESNAELEGSISSLVQVKNALGEDLAECRREVEGERVERMKLEREVEGEKEDECRRLEVIVVGTESATPQKQAPGSAGGTIISSTPTGEPSTPQNSMGQQGSSSELRPPGSTSSMASEKSTEEESQEVLIGLLKTENNDLRVKIAKLESDGVGGGGAFEKLSAKCSSLELGSSNLSLVNESLKSELSSVHSQLDRLTAQQDSSTATNDLRITRIMEETAAATKRAEEKVQEKEGEVERLRETVENVKGQMSRAEEFKGRLDASEVDLRMARRDLEGSEVAMGNMHVAMQNLQGERESEIKMMEQQAEEEMAGEREAFEGRLEALAEVHESNVAEVRAQHKKEMRIEKDKLETINFKLEGNMTENVGLRRSLDEAIKRLQASQEDIIDRVLMKNILLDWHGKSGDERRDVMAVMASLLHFTDEEKASAELYFERKEDKGMVGRVVGGIVAPLPPPVLDVEQLEGENVRDKFVSYLLAESGGD</sequence>
<reference evidence="7" key="1">
    <citation type="submission" date="2022-07" db="EMBL/GenBank/DDBJ databases">
        <title>Genome analysis of Parmales, a sister group of diatoms, reveals the evolutionary specialization of diatoms from phago-mixotrophs to photoautotrophs.</title>
        <authorList>
            <person name="Ban H."/>
            <person name="Sato S."/>
            <person name="Yoshikawa S."/>
            <person name="Kazumasa Y."/>
            <person name="Nakamura Y."/>
            <person name="Ichinomiya M."/>
            <person name="Saitoh K."/>
            <person name="Sato N."/>
            <person name="Blanc-Mathieu R."/>
            <person name="Endo H."/>
            <person name="Kuwata A."/>
            <person name="Ogata H."/>
        </authorList>
    </citation>
    <scope>NUCLEOTIDE SEQUENCE</scope>
</reference>
<dbReference type="GO" id="GO:0007030">
    <property type="term" value="P:Golgi organization"/>
    <property type="evidence" value="ECO:0007669"/>
    <property type="project" value="TreeGrafter"/>
</dbReference>
<evidence type="ECO:0000259" key="6">
    <source>
        <dbReference type="PROSITE" id="PS50913"/>
    </source>
</evidence>
<evidence type="ECO:0000256" key="3">
    <source>
        <dbReference type="ARBA" id="ARBA00023054"/>
    </source>
</evidence>
<protein>
    <recommendedName>
        <fullName evidence="6">GRIP domain-containing protein</fullName>
    </recommendedName>
</protein>
<feature type="region of interest" description="Disordered" evidence="5">
    <location>
        <begin position="129"/>
        <end position="195"/>
    </location>
</feature>
<dbReference type="OrthoDB" id="71227at2759"/>
<evidence type="ECO:0000256" key="1">
    <source>
        <dbReference type="ARBA" id="ARBA00004555"/>
    </source>
</evidence>
<evidence type="ECO:0000313" key="8">
    <source>
        <dbReference type="Proteomes" id="UP001165082"/>
    </source>
</evidence>
<proteinExistence type="predicted"/>
<dbReference type="PANTHER" id="PTHR18921">
    <property type="entry name" value="MYOSIN HEAVY CHAIN - RELATED"/>
    <property type="match status" value="1"/>
</dbReference>
<comment type="caution">
    <text evidence="7">The sequence shown here is derived from an EMBL/GenBank/DDBJ whole genome shotgun (WGS) entry which is preliminary data.</text>
</comment>